<evidence type="ECO:0000256" key="5">
    <source>
        <dbReference type="ARBA" id="ARBA00022737"/>
    </source>
</evidence>
<evidence type="ECO:0000256" key="8">
    <source>
        <dbReference type="SAM" id="MobiDB-lite"/>
    </source>
</evidence>
<dbReference type="PROSITE" id="PS51082">
    <property type="entry name" value="WH2"/>
    <property type="match status" value="2"/>
</dbReference>
<dbReference type="Proteomes" id="UP000694843">
    <property type="component" value="Unplaced"/>
</dbReference>
<feature type="compositionally biased region" description="Low complexity" evidence="8">
    <location>
        <begin position="155"/>
        <end position="164"/>
    </location>
</feature>
<comment type="subcellular location">
    <subcellularLocation>
        <location evidence="2">Cytoplasm</location>
        <location evidence="2">Cytoskeleton</location>
    </subcellularLocation>
    <subcellularLocation>
        <location evidence="1">Nucleus</location>
    </subcellularLocation>
</comment>
<feature type="compositionally biased region" description="Pro residues" evidence="8">
    <location>
        <begin position="308"/>
        <end position="335"/>
    </location>
</feature>
<dbReference type="SMART" id="SM00285">
    <property type="entry name" value="PBD"/>
    <property type="match status" value="1"/>
</dbReference>
<dbReference type="InterPro" id="IPR033927">
    <property type="entry name" value="WASPfam_EVH1"/>
</dbReference>
<accession>A0A8B7N294</accession>
<keyword evidence="12" id="KW-1185">Reference proteome</keyword>
<evidence type="ECO:0000313" key="13">
    <source>
        <dbReference type="RefSeq" id="XP_018007946.1"/>
    </source>
</evidence>
<dbReference type="CDD" id="cd22057">
    <property type="entry name" value="WH2_WAVE"/>
    <property type="match status" value="1"/>
</dbReference>
<feature type="region of interest" description="Disordered" evidence="8">
    <location>
        <begin position="1"/>
        <end position="22"/>
    </location>
</feature>
<dbReference type="InterPro" id="IPR003124">
    <property type="entry name" value="WH2_dom"/>
</dbReference>
<feature type="domain" description="CRIB" evidence="9">
    <location>
        <begin position="208"/>
        <end position="221"/>
    </location>
</feature>
<dbReference type="PANTHER" id="PTHR11202">
    <property type="entry name" value="SPROUTY-RELATED, EVH1 DOMAIN-CONTAINING PROTEIN FAMILY MEMBER"/>
    <property type="match status" value="1"/>
</dbReference>
<dbReference type="SMART" id="SM00246">
    <property type="entry name" value="WH2"/>
    <property type="match status" value="2"/>
</dbReference>
<dbReference type="SUPFAM" id="SSF50729">
    <property type="entry name" value="PH domain-like"/>
    <property type="match status" value="1"/>
</dbReference>
<evidence type="ECO:0000259" key="10">
    <source>
        <dbReference type="PROSITE" id="PS50229"/>
    </source>
</evidence>
<reference evidence="13" key="1">
    <citation type="submission" date="2025-08" db="UniProtKB">
        <authorList>
            <consortium name="RefSeq"/>
        </authorList>
    </citation>
    <scope>IDENTIFICATION</scope>
    <source>
        <tissue evidence="13">Whole organism</tissue>
    </source>
</reference>
<feature type="region of interest" description="Disordered" evidence="8">
    <location>
        <begin position="290"/>
        <end position="391"/>
    </location>
</feature>
<dbReference type="InterPro" id="IPR000095">
    <property type="entry name" value="CRIB_dom"/>
</dbReference>
<evidence type="ECO:0000259" key="11">
    <source>
        <dbReference type="PROSITE" id="PS51082"/>
    </source>
</evidence>
<dbReference type="SMART" id="SM00461">
    <property type="entry name" value="WH1"/>
    <property type="match status" value="1"/>
</dbReference>
<dbReference type="PROSITE" id="PS50229">
    <property type="entry name" value="WH1"/>
    <property type="match status" value="1"/>
</dbReference>
<evidence type="ECO:0000259" key="9">
    <source>
        <dbReference type="PROSITE" id="PS50108"/>
    </source>
</evidence>
<dbReference type="OrthoDB" id="8963340at2759"/>
<feature type="domain" description="WH2" evidence="11">
    <location>
        <begin position="417"/>
        <end position="434"/>
    </location>
</feature>
<sequence>MAGPAVPSGKRPPPPNARSSLLSEEENQTLFKLVGNRVTILAAAVVQVFTTKPPNHNDWVKAHCGVATFSKDSYRRSHYIQVYDVISGVKLFEQELYQNLTYDNSLPFFHQFQGDDSVIGLSFADETEAASFYKVYQDRNLAKQRKREERKRQQNRQNELQQRNVLQPQKGDAQLGGTNTIQSSANFAPSFNKYKTSKGRKNIRKEEIGQPTDFRHITHVGFDPDNGFAQFSEDESLQKFFQMVGVDHTMLDPHTRNFIYDFIDKNGGIEQAKRETQNYSAMFSATAPAAAPANNNNNNISYSDHKAAPPPPPPVVSKPPPPSLPARNAPPPPPRNIAATSHAAPPPPPPSKVSAAGPPLGGGRAPPPPPAVTHCHQSLPPASLQPPDARSQLLDQIRGGAKLKKVEVAERAPVADSRSQLLDQIRGGVNLKRVENEDDGGVVVPPLGGLAGALAEALHNRAKVIQGASDDDDDTEDEDEEEWEED</sequence>
<dbReference type="RefSeq" id="XP_018007946.1">
    <property type="nucleotide sequence ID" value="XM_018152457.2"/>
</dbReference>
<dbReference type="CDD" id="cd01205">
    <property type="entry name" value="EVH1_WASP-like"/>
    <property type="match status" value="1"/>
</dbReference>
<dbReference type="AlphaFoldDB" id="A0A8B7N294"/>
<dbReference type="InterPro" id="IPR000697">
    <property type="entry name" value="WH1/EVH1_dom"/>
</dbReference>
<dbReference type="InterPro" id="IPR036936">
    <property type="entry name" value="CRIB_dom_sf"/>
</dbReference>
<dbReference type="FunFam" id="2.30.29.30:FF:000130">
    <property type="entry name" value="neural Wiskott-Aldrich syndrome protein"/>
    <property type="match status" value="1"/>
</dbReference>
<evidence type="ECO:0000256" key="6">
    <source>
        <dbReference type="ARBA" id="ARBA00023212"/>
    </source>
</evidence>
<keyword evidence="3" id="KW-0963">Cytoplasm</keyword>
<feature type="compositionally biased region" description="Low complexity" evidence="8">
    <location>
        <begin position="290"/>
        <end position="299"/>
    </location>
</feature>
<name>A0A8B7N294_HYAAZ</name>
<dbReference type="Gene3D" id="2.30.29.30">
    <property type="entry name" value="Pleckstrin-homology domain (PH domain)/Phosphotyrosine-binding domain (PTB)"/>
    <property type="match status" value="1"/>
</dbReference>
<keyword evidence="7" id="KW-0539">Nucleus</keyword>
<keyword evidence="4" id="KW-0597">Phosphoprotein</keyword>
<dbReference type="GO" id="GO:0003779">
    <property type="term" value="F:actin binding"/>
    <property type="evidence" value="ECO:0007669"/>
    <property type="project" value="InterPro"/>
</dbReference>
<evidence type="ECO:0000256" key="1">
    <source>
        <dbReference type="ARBA" id="ARBA00004123"/>
    </source>
</evidence>
<evidence type="ECO:0000313" key="12">
    <source>
        <dbReference type="Proteomes" id="UP000694843"/>
    </source>
</evidence>
<dbReference type="Pfam" id="PF00568">
    <property type="entry name" value="WH1"/>
    <property type="match status" value="1"/>
</dbReference>
<evidence type="ECO:0000256" key="2">
    <source>
        <dbReference type="ARBA" id="ARBA00004245"/>
    </source>
</evidence>
<dbReference type="GeneID" id="108665680"/>
<dbReference type="Pfam" id="PF00786">
    <property type="entry name" value="PBD"/>
    <property type="match status" value="1"/>
</dbReference>
<dbReference type="CDD" id="cd00132">
    <property type="entry name" value="CRIB"/>
    <property type="match status" value="1"/>
</dbReference>
<keyword evidence="5" id="KW-0677">Repeat</keyword>
<organism evidence="12 13">
    <name type="scientific">Hyalella azteca</name>
    <name type="common">Amphipod</name>
    <dbReference type="NCBI Taxonomy" id="294128"/>
    <lineage>
        <taxon>Eukaryota</taxon>
        <taxon>Metazoa</taxon>
        <taxon>Ecdysozoa</taxon>
        <taxon>Arthropoda</taxon>
        <taxon>Crustacea</taxon>
        <taxon>Multicrustacea</taxon>
        <taxon>Malacostraca</taxon>
        <taxon>Eumalacostraca</taxon>
        <taxon>Peracarida</taxon>
        <taxon>Amphipoda</taxon>
        <taxon>Senticaudata</taxon>
        <taxon>Talitrida</taxon>
        <taxon>Talitroidea</taxon>
        <taxon>Hyalellidae</taxon>
        <taxon>Hyalella</taxon>
    </lineage>
</organism>
<dbReference type="Gene3D" id="3.90.810.10">
    <property type="entry name" value="CRIB domain"/>
    <property type="match status" value="1"/>
</dbReference>
<feature type="compositionally biased region" description="Polar residues" evidence="8">
    <location>
        <begin position="176"/>
        <end position="189"/>
    </location>
</feature>
<dbReference type="GO" id="GO:0005634">
    <property type="term" value="C:nucleus"/>
    <property type="evidence" value="ECO:0007669"/>
    <property type="project" value="UniProtKB-SubCell"/>
</dbReference>
<dbReference type="OMA" id="FSVELYF"/>
<dbReference type="Pfam" id="PF02205">
    <property type="entry name" value="WH2"/>
    <property type="match status" value="2"/>
</dbReference>
<keyword evidence="6" id="KW-0206">Cytoskeleton</keyword>
<dbReference type="PROSITE" id="PS50108">
    <property type="entry name" value="CRIB"/>
    <property type="match status" value="1"/>
</dbReference>
<dbReference type="KEGG" id="hazt:108665680"/>
<dbReference type="InterPro" id="IPR011026">
    <property type="entry name" value="WAS_C"/>
</dbReference>
<feature type="region of interest" description="Disordered" evidence="8">
    <location>
        <begin position="464"/>
        <end position="486"/>
    </location>
</feature>
<dbReference type="GO" id="GO:0005856">
    <property type="term" value="C:cytoskeleton"/>
    <property type="evidence" value="ECO:0007669"/>
    <property type="project" value="UniProtKB-SubCell"/>
</dbReference>
<evidence type="ECO:0000256" key="7">
    <source>
        <dbReference type="ARBA" id="ARBA00023242"/>
    </source>
</evidence>
<dbReference type="Gene3D" id="6.10.280.150">
    <property type="match status" value="1"/>
</dbReference>
<gene>
    <name evidence="13" type="primary">LOC108665680</name>
</gene>
<evidence type="ECO:0000256" key="4">
    <source>
        <dbReference type="ARBA" id="ARBA00022553"/>
    </source>
</evidence>
<dbReference type="GO" id="GO:0007015">
    <property type="term" value="P:actin filament organization"/>
    <property type="evidence" value="ECO:0007669"/>
    <property type="project" value="InterPro"/>
</dbReference>
<proteinExistence type="predicted"/>
<protein>
    <submittedName>
        <fullName evidence="13">Neural Wiskott-Aldrich syndrome protein</fullName>
    </submittedName>
</protein>
<evidence type="ECO:0000256" key="3">
    <source>
        <dbReference type="ARBA" id="ARBA00022490"/>
    </source>
</evidence>
<feature type="compositionally biased region" description="Acidic residues" evidence="8">
    <location>
        <begin position="469"/>
        <end position="486"/>
    </location>
</feature>
<dbReference type="InterPro" id="IPR011993">
    <property type="entry name" value="PH-like_dom_sf"/>
</dbReference>
<feature type="domain" description="WH2" evidence="11">
    <location>
        <begin position="389"/>
        <end position="406"/>
    </location>
</feature>
<dbReference type="SUPFAM" id="SSF47912">
    <property type="entry name" value="Wiscott-Aldrich syndrome protein, WASP, C-terminal domain"/>
    <property type="match status" value="2"/>
</dbReference>
<dbReference type="PANTHER" id="PTHR11202:SF36">
    <property type="entry name" value="ACTIN NUCLEATION-PROMOTING FACTOR WASL"/>
    <property type="match status" value="1"/>
</dbReference>
<feature type="region of interest" description="Disordered" evidence="8">
    <location>
        <begin position="144"/>
        <end position="200"/>
    </location>
</feature>
<feature type="domain" description="WH1" evidence="10">
    <location>
        <begin position="33"/>
        <end position="143"/>
    </location>
</feature>